<organism evidence="1 2">
    <name type="scientific">Staphylococcus auricularis</name>
    <dbReference type="NCBI Taxonomy" id="29379"/>
    <lineage>
        <taxon>Bacteria</taxon>
        <taxon>Bacillati</taxon>
        <taxon>Bacillota</taxon>
        <taxon>Bacilli</taxon>
        <taxon>Bacillales</taxon>
        <taxon>Staphylococcaceae</taxon>
        <taxon>Staphylococcus</taxon>
    </lineage>
</organism>
<sequence length="148" mass="17695">MRLSKNDYSKLEEYFKNYNDLKEQQRFRRYEILYRPSDNNSGGGKTNIPHSPVENEVITLNKDLKYRNIAAAIQAVEDVYRLSTPEQKLLIEYRYWDKDPTVFEWEDIAHEMTKLRDDNKIISRHAALRMRKHILMALAKRIGWVTFG</sequence>
<proteinExistence type="predicted"/>
<dbReference type="AlphaFoldDB" id="A0AAW7M5K1"/>
<gene>
    <name evidence="1" type="ORF">QYH67_01170</name>
</gene>
<dbReference type="Proteomes" id="UP001171687">
    <property type="component" value="Unassembled WGS sequence"/>
</dbReference>
<dbReference type="InterPro" id="IPR006523">
    <property type="entry name" value="RinA"/>
</dbReference>
<dbReference type="NCBIfam" id="TIGR01636">
    <property type="entry name" value="phage_rinA"/>
    <property type="match status" value="1"/>
</dbReference>
<evidence type="ECO:0000313" key="2">
    <source>
        <dbReference type="Proteomes" id="UP001171687"/>
    </source>
</evidence>
<comment type="caution">
    <text evidence="1">The sequence shown here is derived from an EMBL/GenBank/DDBJ whole genome shotgun (WGS) entry which is preliminary data.</text>
</comment>
<reference evidence="1" key="1">
    <citation type="submission" date="2023-07" db="EMBL/GenBank/DDBJ databases">
        <title>Evaluation of the beneficial properties of pineapple isolates.</title>
        <authorList>
            <person name="Adefiranye O."/>
        </authorList>
    </citation>
    <scope>NUCLEOTIDE SEQUENCE</scope>
    <source>
        <strain evidence="1">PAPLE_T1</strain>
    </source>
</reference>
<evidence type="ECO:0000313" key="1">
    <source>
        <dbReference type="EMBL" id="MDN4532197.1"/>
    </source>
</evidence>
<dbReference type="EMBL" id="JAUHQC010000005">
    <property type="protein sequence ID" value="MDN4532197.1"/>
    <property type="molecule type" value="Genomic_DNA"/>
</dbReference>
<dbReference type="RefSeq" id="WP_150887886.1">
    <property type="nucleotide sequence ID" value="NZ_AP024589.1"/>
</dbReference>
<name>A0AAW7M5K1_9STAP</name>
<protein>
    <submittedName>
        <fullName evidence="1">Transcriptional regulator</fullName>
    </submittedName>
</protein>
<accession>A0AAW7M5K1</accession>